<evidence type="ECO:0000256" key="2">
    <source>
        <dbReference type="SAM" id="Phobius"/>
    </source>
</evidence>
<keyword evidence="2" id="KW-0812">Transmembrane</keyword>
<feature type="compositionally biased region" description="Basic and acidic residues" evidence="1">
    <location>
        <begin position="144"/>
        <end position="154"/>
    </location>
</feature>
<keyword evidence="4" id="KW-1185">Reference proteome</keyword>
<dbReference type="AlphaFoldDB" id="A0A6A3CKR7"/>
<proteinExistence type="predicted"/>
<sequence length="420" mass="48039">MTDHYQRLAQLRSTSHILKKSAVHFFAHPFTFLLLSFLLLSFRSLVESGSLLLDSFIDRDPSFKSLLSRLDLHHSPPHARLHPARRQTRRPFLHLTRVGTLDDDFFSSDDDRRDRSLFGSIPKRPINGTPVILSNFSTKSGTSSDHESSEGEQQEERIANFQFVYKGLELGRRDAAVLFFLVSFLSAAYGWVILGFITIYSLVLGVIFVTIVNDLIGRFVSFGALWDGSKIGMKRLTGFVLIKWAVRDAVTQILGLWYFGEIEDHYSFFKLFIRLKLMPFSVTSPWIRGYEKEISGFLFTWFLVDTLVSFAFSLSAWITIVDSRRTGREVIKEGCYLMSTLLNQAIQIKCYEAILVGSLARWVFSNIGGEFFAVVIQAALEVYFMVAWSIFYFVVRCREANAEGRRYGRRELEALIDGLG</sequence>
<feature type="compositionally biased region" description="Polar residues" evidence="1">
    <location>
        <begin position="132"/>
        <end position="143"/>
    </location>
</feature>
<feature type="transmembrane region" description="Helical" evidence="2">
    <location>
        <begin position="371"/>
        <end position="395"/>
    </location>
</feature>
<evidence type="ECO:0000313" key="3">
    <source>
        <dbReference type="EMBL" id="KAE8729337.1"/>
    </source>
</evidence>
<dbReference type="InterPro" id="IPR056715">
    <property type="entry name" value="DUF7813"/>
</dbReference>
<gene>
    <name evidence="3" type="ORF">F3Y22_tig00003721pilonHSYRG00261</name>
</gene>
<feature type="transmembrane region" description="Helical" evidence="2">
    <location>
        <begin position="22"/>
        <end position="42"/>
    </location>
</feature>
<name>A0A6A3CKR7_HIBSY</name>
<keyword evidence="2" id="KW-0472">Membrane</keyword>
<dbReference type="EMBL" id="VEPZ02000230">
    <property type="protein sequence ID" value="KAE8729337.1"/>
    <property type="molecule type" value="Genomic_DNA"/>
</dbReference>
<dbReference type="Proteomes" id="UP000436088">
    <property type="component" value="Unassembled WGS sequence"/>
</dbReference>
<dbReference type="PANTHER" id="PTHR36353:SF1">
    <property type="entry name" value="TRANSMEMBRANE PROTEIN"/>
    <property type="match status" value="1"/>
</dbReference>
<feature type="region of interest" description="Disordered" evidence="1">
    <location>
        <begin position="128"/>
        <end position="154"/>
    </location>
</feature>
<comment type="caution">
    <text evidence="3">The sequence shown here is derived from an EMBL/GenBank/DDBJ whole genome shotgun (WGS) entry which is preliminary data.</text>
</comment>
<dbReference type="PANTHER" id="PTHR36353">
    <property type="entry name" value="TRANSMEMBRANE PROTEIN"/>
    <property type="match status" value="1"/>
</dbReference>
<organism evidence="3 4">
    <name type="scientific">Hibiscus syriacus</name>
    <name type="common">Rose of Sharon</name>
    <dbReference type="NCBI Taxonomy" id="106335"/>
    <lineage>
        <taxon>Eukaryota</taxon>
        <taxon>Viridiplantae</taxon>
        <taxon>Streptophyta</taxon>
        <taxon>Embryophyta</taxon>
        <taxon>Tracheophyta</taxon>
        <taxon>Spermatophyta</taxon>
        <taxon>Magnoliopsida</taxon>
        <taxon>eudicotyledons</taxon>
        <taxon>Gunneridae</taxon>
        <taxon>Pentapetalae</taxon>
        <taxon>rosids</taxon>
        <taxon>malvids</taxon>
        <taxon>Malvales</taxon>
        <taxon>Malvaceae</taxon>
        <taxon>Malvoideae</taxon>
        <taxon>Hibiscus</taxon>
    </lineage>
</organism>
<reference evidence="3" key="1">
    <citation type="submission" date="2019-09" db="EMBL/GenBank/DDBJ databases">
        <title>Draft genome information of white flower Hibiscus syriacus.</title>
        <authorList>
            <person name="Kim Y.-M."/>
        </authorList>
    </citation>
    <scope>NUCLEOTIDE SEQUENCE [LARGE SCALE GENOMIC DNA]</scope>
    <source>
        <strain evidence="3">YM2019G1</strain>
    </source>
</reference>
<accession>A0A6A3CKR7</accession>
<feature type="transmembrane region" description="Helical" evidence="2">
    <location>
        <begin position="297"/>
        <end position="320"/>
    </location>
</feature>
<evidence type="ECO:0000313" key="4">
    <source>
        <dbReference type="Proteomes" id="UP000436088"/>
    </source>
</evidence>
<evidence type="ECO:0000256" key="1">
    <source>
        <dbReference type="SAM" id="MobiDB-lite"/>
    </source>
</evidence>
<protein>
    <submittedName>
        <fullName evidence="3">Isocitrate dehydrogenase family protein</fullName>
    </submittedName>
</protein>
<keyword evidence="2" id="KW-1133">Transmembrane helix</keyword>
<dbReference type="Pfam" id="PF25105">
    <property type="entry name" value="DUF7813"/>
    <property type="match status" value="1"/>
</dbReference>